<keyword evidence="1" id="KW-1133">Transmembrane helix</keyword>
<evidence type="ECO:0000313" key="3">
    <source>
        <dbReference type="Proteomes" id="UP000242181"/>
    </source>
</evidence>
<dbReference type="OrthoDB" id="5625885at2"/>
<keyword evidence="1" id="KW-0812">Transmembrane</keyword>
<accession>A0A2P7R450</accession>
<dbReference type="RefSeq" id="WP_106452800.1">
    <property type="nucleotide sequence ID" value="NZ_PXYH01000006.1"/>
</dbReference>
<dbReference type="AlphaFoldDB" id="A0A2P7R450"/>
<proteinExistence type="predicted"/>
<name>A0A2P7R450_9GAMM</name>
<dbReference type="InterPro" id="IPR021344">
    <property type="entry name" value="DUF2970"/>
</dbReference>
<evidence type="ECO:0000313" key="2">
    <source>
        <dbReference type="EMBL" id="PSJ45003.1"/>
    </source>
</evidence>
<feature type="transmembrane region" description="Helical" evidence="1">
    <location>
        <begin position="35"/>
        <end position="57"/>
    </location>
</feature>
<keyword evidence="1" id="KW-0472">Membrane</keyword>
<evidence type="ECO:0000256" key="1">
    <source>
        <dbReference type="SAM" id="Phobius"/>
    </source>
</evidence>
<dbReference type="Pfam" id="PF11174">
    <property type="entry name" value="DUF2970"/>
    <property type="match status" value="1"/>
</dbReference>
<comment type="caution">
    <text evidence="2">The sequence shown here is derived from an EMBL/GenBank/DDBJ whole genome shotgun (WGS) entry which is preliminary data.</text>
</comment>
<reference evidence="2 3" key="1">
    <citation type="submission" date="2018-03" db="EMBL/GenBank/DDBJ databases">
        <title>The draft genome of Zobellella taiwanensis JCM 13381.</title>
        <authorList>
            <person name="Liu L."/>
            <person name="Li L."/>
            <person name="Wang T."/>
            <person name="Zhang X."/>
            <person name="Liang L."/>
        </authorList>
    </citation>
    <scope>NUCLEOTIDE SEQUENCE [LARGE SCALE GENOMIC DNA]</scope>
    <source>
        <strain evidence="2 3">JCM 13381</strain>
    </source>
</reference>
<keyword evidence="3" id="KW-1185">Reference proteome</keyword>
<organism evidence="2 3">
    <name type="scientific">Zobellella taiwanensis</name>
    <dbReference type="NCBI Taxonomy" id="347535"/>
    <lineage>
        <taxon>Bacteria</taxon>
        <taxon>Pseudomonadati</taxon>
        <taxon>Pseudomonadota</taxon>
        <taxon>Gammaproteobacteria</taxon>
        <taxon>Aeromonadales</taxon>
        <taxon>Aeromonadaceae</taxon>
        <taxon>Zobellella</taxon>
    </lineage>
</organism>
<sequence length="58" mass="6532">MSWKHRLQAVVAALFGVQSEKNRQLQFRGSPWPYIGLGATAILLFVLLLLGVVRLVLR</sequence>
<protein>
    <recommendedName>
        <fullName evidence="4">DUF2970 domain-containing protein</fullName>
    </recommendedName>
</protein>
<evidence type="ECO:0008006" key="4">
    <source>
        <dbReference type="Google" id="ProtNLM"/>
    </source>
</evidence>
<gene>
    <name evidence="2" type="ORF">C7I36_05930</name>
</gene>
<dbReference type="EMBL" id="PXYH01000006">
    <property type="protein sequence ID" value="PSJ45003.1"/>
    <property type="molecule type" value="Genomic_DNA"/>
</dbReference>
<dbReference type="Proteomes" id="UP000242181">
    <property type="component" value="Unassembled WGS sequence"/>
</dbReference>